<dbReference type="PANTHER" id="PTHR13367:SF32">
    <property type="entry name" value="DUF6606 DOMAIN-CONTAINING PROTEIN"/>
    <property type="match status" value="1"/>
</dbReference>
<keyword evidence="4" id="KW-0833">Ubl conjugation pathway</keyword>
<dbReference type="GO" id="GO:0006508">
    <property type="term" value="P:proteolysis"/>
    <property type="evidence" value="ECO:0007669"/>
    <property type="project" value="UniProtKB-KW"/>
</dbReference>
<dbReference type="InterPro" id="IPR022105">
    <property type="entry name" value="DUF3645"/>
</dbReference>
<comment type="catalytic activity">
    <reaction evidence="1">
        <text>Thiol-dependent hydrolysis of ester, thioester, amide, peptide and isopeptide bonds formed by the C-terminal Gly of ubiquitin (a 76-residue protein attached to proteins as an intracellular targeting signal).</text>
        <dbReference type="EC" id="3.4.19.12"/>
    </reaction>
</comment>
<keyword evidence="7" id="KW-0175">Coiled coil</keyword>
<keyword evidence="6" id="KW-0788">Thiol protease</keyword>
<feature type="region of interest" description="Disordered" evidence="8">
    <location>
        <begin position="3126"/>
        <end position="3174"/>
    </location>
</feature>
<reference evidence="12" key="1">
    <citation type="journal article" date="2020" name="Stud. Mycol.">
        <title>101 Dothideomycetes genomes: a test case for predicting lifestyles and emergence of pathogens.</title>
        <authorList>
            <person name="Haridas S."/>
            <person name="Albert R."/>
            <person name="Binder M."/>
            <person name="Bloem J."/>
            <person name="Labutti K."/>
            <person name="Salamov A."/>
            <person name="Andreopoulos B."/>
            <person name="Baker S."/>
            <person name="Barry K."/>
            <person name="Bills G."/>
            <person name="Bluhm B."/>
            <person name="Cannon C."/>
            <person name="Castanera R."/>
            <person name="Culley D."/>
            <person name="Daum C."/>
            <person name="Ezra D."/>
            <person name="Gonzalez J."/>
            <person name="Henrissat B."/>
            <person name="Kuo A."/>
            <person name="Liang C."/>
            <person name="Lipzen A."/>
            <person name="Lutzoni F."/>
            <person name="Magnuson J."/>
            <person name="Mondo S."/>
            <person name="Nolan M."/>
            <person name="Ohm R."/>
            <person name="Pangilinan J."/>
            <person name="Park H.-J."/>
            <person name="Ramirez L."/>
            <person name="Alfaro M."/>
            <person name="Sun H."/>
            <person name="Tritt A."/>
            <person name="Yoshinaga Y."/>
            <person name="Zwiers L.-H."/>
            <person name="Turgeon B."/>
            <person name="Goodwin S."/>
            <person name="Spatafora J."/>
            <person name="Crous P."/>
            <person name="Grigoriev I."/>
        </authorList>
    </citation>
    <scope>NUCLEOTIDE SEQUENCE</scope>
    <source>
        <strain evidence="12">CBS 279.74</strain>
    </source>
</reference>
<dbReference type="EMBL" id="MU005773">
    <property type="protein sequence ID" value="KAF2707824.1"/>
    <property type="molecule type" value="Genomic_DNA"/>
</dbReference>
<dbReference type="InterPro" id="IPR022099">
    <property type="entry name" value="DUF3638"/>
</dbReference>
<gene>
    <name evidence="12" type="ORF">K504DRAFT_410495</name>
</gene>
<evidence type="ECO:0000256" key="1">
    <source>
        <dbReference type="ARBA" id="ARBA00000707"/>
    </source>
</evidence>
<keyword evidence="13" id="KW-1185">Reference proteome</keyword>
<evidence type="ECO:0000259" key="9">
    <source>
        <dbReference type="Pfam" id="PF12340"/>
    </source>
</evidence>
<evidence type="ECO:0000256" key="7">
    <source>
        <dbReference type="SAM" id="Coils"/>
    </source>
</evidence>
<evidence type="ECO:0000313" key="13">
    <source>
        <dbReference type="Proteomes" id="UP000799428"/>
    </source>
</evidence>
<evidence type="ECO:0000256" key="6">
    <source>
        <dbReference type="ARBA" id="ARBA00022807"/>
    </source>
</evidence>
<name>A0A6G1K4M6_9PLEO</name>
<evidence type="ECO:0000313" key="12">
    <source>
        <dbReference type="EMBL" id="KAF2707824.1"/>
    </source>
</evidence>
<evidence type="ECO:0000256" key="5">
    <source>
        <dbReference type="ARBA" id="ARBA00022801"/>
    </source>
</evidence>
<dbReference type="Proteomes" id="UP000799428">
    <property type="component" value="Unassembled WGS sequence"/>
</dbReference>
<protein>
    <recommendedName>
        <fullName evidence="2">ubiquitinyl hydrolase 1</fullName>
        <ecNumber evidence="2">3.4.19.12</ecNumber>
    </recommendedName>
</protein>
<evidence type="ECO:0000256" key="3">
    <source>
        <dbReference type="ARBA" id="ARBA00022670"/>
    </source>
</evidence>
<feature type="coiled-coil region" evidence="7">
    <location>
        <begin position="303"/>
        <end position="330"/>
    </location>
</feature>
<dbReference type="OrthoDB" id="3182339at2759"/>
<organism evidence="12 13">
    <name type="scientific">Pleomassaria siparia CBS 279.74</name>
    <dbReference type="NCBI Taxonomy" id="1314801"/>
    <lineage>
        <taxon>Eukaryota</taxon>
        <taxon>Fungi</taxon>
        <taxon>Dikarya</taxon>
        <taxon>Ascomycota</taxon>
        <taxon>Pezizomycotina</taxon>
        <taxon>Dothideomycetes</taxon>
        <taxon>Pleosporomycetidae</taxon>
        <taxon>Pleosporales</taxon>
        <taxon>Pleomassariaceae</taxon>
        <taxon>Pleomassaria</taxon>
    </lineage>
</organism>
<dbReference type="Pfam" id="PF12340">
    <property type="entry name" value="DUF3638"/>
    <property type="match status" value="1"/>
</dbReference>
<dbReference type="Pfam" id="PF12359">
    <property type="entry name" value="DUF3645"/>
    <property type="match status" value="1"/>
</dbReference>
<proteinExistence type="predicted"/>
<accession>A0A6G1K4M6</accession>
<evidence type="ECO:0000256" key="8">
    <source>
        <dbReference type="SAM" id="MobiDB-lite"/>
    </source>
</evidence>
<feature type="compositionally biased region" description="Acidic residues" evidence="8">
    <location>
        <begin position="3138"/>
        <end position="3154"/>
    </location>
</feature>
<evidence type="ECO:0000256" key="2">
    <source>
        <dbReference type="ARBA" id="ARBA00012759"/>
    </source>
</evidence>
<sequence length="3195" mass="364515">MEPPRTRAARLLDIYFHVALPREVPSKETGNLYAVDAELATRLQDAVKTVSSYAPLEHQSSVDALRLALTTAKAINCDGKIDKHLLKAELRQLDAKKALILFVTEQNAALLLYRDLSKSGAYDVVFEAFETSATSEQVLAAKHALQWDFPGTAVAVPCDIYSDESFQESLAGFLEQASIESIKQFSAVTYKAAAPLPEIRDTVDPKLITGLLMTILATLGAAKSPPLLRKRVRNTVSFKEAQKPWRRSAFYLALRVSMQRHLYQLLGPDLGRLYYKTIICVFISRLLEDAYPLIAQQSTHFLRLKLGQRLSKLEVDRERATQESKNAHDELFRGLRAPFEKTLASAARFLEARWEEHKRRRTKRAIQPLPRYASPTDMCLELRHSRQHLEQILQQAQWDSHRARFYSASGLVEPHASYSTETKPFIVKADLFIALSRFEEEHVAPACQGIGLSDDAESRCIQLRQIIKSYISTMSDTYDNFPDSMSTALLRLMELWVELDRTCLSLLPLMMEYHPVIEAHMLDILQLQSLGELKRLQAVQSYISQRCRACICQASIFDPPAEGSFAIRYYDECSSSHNLTQLRRVIENDAERARAAKEEEWMTLSEQHDGLMRRIAESACVYITEYNEDGHLIQVHKKGCLKHRLKWEAKQMRIKIHEHPLPACEHGAKAALFELDPPHAFVSYRDATWQVLETFTYPKQAPVENVPMVCKYSGLVDYCSSLSFKVSLGSSTKSHLESHYATSSFPVPFEKINRPCGLKLRYFDIQSQTWMSRDEKPSFSSYFALRLPADSPFRFLGLSGEAWPSSNRIISSQTKCPPELNHHEFMAWQDLLVGTHSRWLSLLRELGSANLNFSTDSTWSVVSRLIGHVGPSSSNDTLRDTHAVFHEESFCKKLLAQVATRLEAIRRNWREPIQMDIMISILLKVHGLSSVLSARLEATKLLGQAREIAWSWHTRLQSTNNHVSQGPPIFAIWASLLCKRTLYSKIRSGSFLDTEALRCFVASSIALSNTLLGHYELLPYNLRNALLQDAVHAYSIRSRLQIAIQENIAVFLDALSDIWPVPQDGMKSTVVPQINSVTRWVEVRLTSAKGQVCIHYHLLYGTLFIDGEEMGLLPPEYHRWPEIQMLFGTQNLRYLPSPLPGMSHVANRAMPHNHWVHLGFNGDRLVIRADQRGKMLEFVDRRIFGTHLDFDLPNTLIDNCYHWLNLNTGILEIRQDDPWKSKEGNWSIDLSRRKATRRESTIVDPHSDLFRKVVSNFTYFEYAHQIMVYQPMRGPLRVELKRLELNFSVNAKGLLWCSRLGSVIVESRYQDIGTWYGLHSKIVLQSIKNGNERGQRSVLVPIGQICYKREDEHVRVFVHNEGIYMKFGIDEVLGRVECPAEPKLLYYRALWHAITSHVLPDPLTGRTGTEEAIHYLQSGSYQPWSPISTQNVKILLQIANLSPRRVYYPPNLKRMEAVYFNQDLTDTIQDDRLRGLVEQICKRLSNLSLFTNTPDQYPLQQCPSGDAHLEYRALARAYAHHSLDKESLVYHSRDRQKPSDECQNVAFVSNLLLQWPQKLRPTVQLSGMLEGFSIVGGHAREFEGFKQLTDLLNIDIVTDWGPLAQFCLDSSVQDKFRLIFLLSSISFSAEAPMVLIRALIAFALLADIKALQPPMHVSYTSFKHNEIPKAAHLVSVLKEAMTPYVPSQKVGRTQAGQMVLARLSHDKEAFQCCEQLAQSILAQWPNNTLQLDQLVDTPPNLLDRSEALGDLSGEWARLTSNYEFSQYLDQVQLILNRHIPSDPEPARKVTENGCSEVMNEYSQVYPSRLRGGEIPTLQELLQQKISNVGTSGSKNAPKPLSTLPNGITRTVTDLSIQPVDTIQRSAKAFSPPPHIKELSNIISAFRCSTSSVQKRYGDELQESITQLVHHMAEPEAVQVVFNPTHLASQIFNTKAAFRGAMDRIRIDLRKRDHRATWLRYAGWPKMTPVTLLTELRSTSHVSFGEGTKEALVDLGLKITEHQRLLRIRDAISSNKQQQLREETINTGHTNWNPLRHIDWLLLEIDSNILIRPEQVEVALATISPQSGENSVLQLLMGKGKTSTIMPMVGLELADRKQLFRIIVPRSLLLQSAQIMQTKLGGLLNRETLHIPFSRRTPTNTNTMKTYCDLHSQLQRNSGILLALPEHILSFKLSGLQRLCEGRMIEATMMIGAQNWLEKHSRDVLDESDQNLAIRTQLIYPSGSQTTVDGHPLRWQTIQSILRLIRSYLPDIQHDLPRSIEVVNRLRGYPLIYFLRQNAEEQLTTQIVREICQGQTSILPCVEVSDHVRKDLESFIASPVVKADVVSRVNELFKDRLHLMNVAYLLRGLFVHRILLSTLKKRWNVQFGLHPDRDPIAVPFLAKGVPSPSAEFGHPDVAIILTCLSFYYQGLSISQFKHAFEQLLRSNEPSIEYEKWASEDLPEGLRDCNSINVEDVAQLHELHFYVRDNVFMLDFYLNNFVFPRHAKQFKTKLQASGWDLVLYDPDRSTKCQTTGFSGTNDSRHQLPMTIRQNDLPKLKHTNAEVLAYLLENRNRRYVHAVDYTGKRLSEEGLLEKLQHPHRQSFNVAKESPIRVLIDAGAQILEHDNLGLAKLWLEIDHKASAAVYFTYDHQPWVIYRKGRRLPLIASPFADNLEDCLIYLDESHCRGTDLKLPPRARAALTLGPNLTKDALVQAAMRLRLLGQSQSVTFFSPPEVHQSILDLRKGRGHSQPDSSDVVRWLLVQSCNAIEQLEPLYFAQGTDYLQRANAKRNNSEFLQNEFYRNRYLSVLQYQELTTLKQLYEPKQLKRGKEYKAILVPNLRGYADELQERRRDFQDHGTAIHSSALEEVEQEREVENEVEDVREAQKPVHFEPRKVPRLHKDIRDFATTGYLPVRSDAFQPMFSALQKTALGSIQGSIIGSSETSRLFVSTQFTRVVVVTEANDNFLRPCQWVVWSCISGVGLIVSPEEADRLIPILRSNHRSTSRKDSVHLIVYATPVTRKMLQFNNLDYYAVPPLPTDFKIPVSFQIELGIFSGRLYFGWEEYGSILSYLGFGSKTKTGEGGRVLDGEGSVKKPLTFLHDWLAVRRKGQDFEHTPMGYITTGKPLYSDHPFFLTSIVRDKTEMESKPYDTSAVQVDEESEDEDDHDEDYFSGEEYAYGDGEESIEADSDEDENMFLDAGEYVEETKMEHEKR</sequence>
<evidence type="ECO:0000259" key="10">
    <source>
        <dbReference type="Pfam" id="PF12359"/>
    </source>
</evidence>
<dbReference type="EC" id="3.4.19.12" evidence="2"/>
<feature type="domain" description="DUF3638" evidence="9">
    <location>
        <begin position="2028"/>
        <end position="2251"/>
    </location>
</feature>
<dbReference type="PANTHER" id="PTHR13367">
    <property type="entry name" value="UBIQUITIN THIOESTERASE"/>
    <property type="match status" value="1"/>
</dbReference>
<dbReference type="InterPro" id="IPR051346">
    <property type="entry name" value="OTU_Deubiquitinase"/>
</dbReference>
<feature type="domain" description="DUF6606" evidence="11">
    <location>
        <begin position="15"/>
        <end position="288"/>
    </location>
</feature>
<evidence type="ECO:0000259" key="11">
    <source>
        <dbReference type="Pfam" id="PF20255"/>
    </source>
</evidence>
<dbReference type="InterPro" id="IPR046541">
    <property type="entry name" value="DUF6606"/>
</dbReference>
<keyword evidence="5" id="KW-0378">Hydrolase</keyword>
<evidence type="ECO:0000256" key="4">
    <source>
        <dbReference type="ARBA" id="ARBA00022786"/>
    </source>
</evidence>
<feature type="compositionally biased region" description="Acidic residues" evidence="8">
    <location>
        <begin position="3162"/>
        <end position="3174"/>
    </location>
</feature>
<dbReference type="GO" id="GO:0004843">
    <property type="term" value="F:cysteine-type deubiquitinase activity"/>
    <property type="evidence" value="ECO:0007669"/>
    <property type="project" value="UniProtKB-EC"/>
</dbReference>
<dbReference type="Pfam" id="PF20255">
    <property type="entry name" value="DUF6606"/>
    <property type="match status" value="1"/>
</dbReference>
<feature type="domain" description="DUF3645" evidence="10">
    <location>
        <begin position="2369"/>
        <end position="2401"/>
    </location>
</feature>
<keyword evidence="3" id="KW-0645">Protease</keyword>